<evidence type="ECO:0000313" key="4">
    <source>
        <dbReference type="Proteomes" id="UP001063166"/>
    </source>
</evidence>
<accession>A0A9P3UNF2</accession>
<feature type="compositionally biased region" description="Low complexity" evidence="1">
    <location>
        <begin position="928"/>
        <end position="951"/>
    </location>
</feature>
<feature type="compositionally biased region" description="Low complexity" evidence="1">
    <location>
        <begin position="686"/>
        <end position="702"/>
    </location>
</feature>
<feature type="compositionally biased region" description="Low complexity" evidence="1">
    <location>
        <begin position="1092"/>
        <end position="1109"/>
    </location>
</feature>
<organism evidence="3 4">
    <name type="scientific">Lyophyllum shimeji</name>
    <name type="common">Hon-shimeji</name>
    <name type="synonym">Tricholoma shimeji</name>
    <dbReference type="NCBI Taxonomy" id="47721"/>
    <lineage>
        <taxon>Eukaryota</taxon>
        <taxon>Fungi</taxon>
        <taxon>Dikarya</taxon>
        <taxon>Basidiomycota</taxon>
        <taxon>Agaricomycotina</taxon>
        <taxon>Agaricomycetes</taxon>
        <taxon>Agaricomycetidae</taxon>
        <taxon>Agaricales</taxon>
        <taxon>Tricholomatineae</taxon>
        <taxon>Lyophyllaceae</taxon>
        <taxon>Lyophyllum</taxon>
    </lineage>
</organism>
<feature type="compositionally biased region" description="Basic and acidic residues" evidence="1">
    <location>
        <begin position="444"/>
        <end position="458"/>
    </location>
</feature>
<feature type="compositionally biased region" description="Pro residues" evidence="1">
    <location>
        <begin position="551"/>
        <end position="561"/>
    </location>
</feature>
<feature type="compositionally biased region" description="Polar residues" evidence="1">
    <location>
        <begin position="1057"/>
        <end position="1067"/>
    </location>
</feature>
<feature type="region of interest" description="Disordered" evidence="1">
    <location>
        <begin position="38"/>
        <end position="346"/>
    </location>
</feature>
<feature type="compositionally biased region" description="Polar residues" evidence="1">
    <location>
        <begin position="590"/>
        <end position="604"/>
    </location>
</feature>
<dbReference type="Proteomes" id="UP001063166">
    <property type="component" value="Unassembled WGS sequence"/>
</dbReference>
<feature type="compositionally biased region" description="Polar residues" evidence="1">
    <location>
        <begin position="421"/>
        <end position="436"/>
    </location>
</feature>
<feature type="compositionally biased region" description="Polar residues" evidence="1">
    <location>
        <begin position="135"/>
        <end position="157"/>
    </location>
</feature>
<dbReference type="InterPro" id="IPR001357">
    <property type="entry name" value="BRCT_dom"/>
</dbReference>
<feature type="compositionally biased region" description="Acidic residues" evidence="1">
    <location>
        <begin position="1042"/>
        <end position="1051"/>
    </location>
</feature>
<dbReference type="EMBL" id="BRPK01000004">
    <property type="protein sequence ID" value="GLB37780.1"/>
    <property type="molecule type" value="Genomic_DNA"/>
</dbReference>
<feature type="compositionally biased region" description="Basic and acidic residues" evidence="1">
    <location>
        <begin position="486"/>
        <end position="497"/>
    </location>
</feature>
<dbReference type="SUPFAM" id="SSF52113">
    <property type="entry name" value="BRCT domain"/>
    <property type="match status" value="1"/>
</dbReference>
<feature type="compositionally biased region" description="Polar residues" evidence="1">
    <location>
        <begin position="845"/>
        <end position="875"/>
    </location>
</feature>
<dbReference type="Pfam" id="PF00533">
    <property type="entry name" value="BRCT"/>
    <property type="match status" value="1"/>
</dbReference>
<feature type="compositionally biased region" description="Low complexity" evidence="1">
    <location>
        <begin position="376"/>
        <end position="387"/>
    </location>
</feature>
<feature type="region of interest" description="Disordered" evidence="1">
    <location>
        <begin position="1314"/>
        <end position="1358"/>
    </location>
</feature>
<dbReference type="OrthoDB" id="2384350at2759"/>
<feature type="compositionally biased region" description="Low complexity" evidence="1">
    <location>
        <begin position="541"/>
        <end position="550"/>
    </location>
</feature>
<feature type="region of interest" description="Disordered" evidence="1">
    <location>
        <begin position="677"/>
        <end position="875"/>
    </location>
</feature>
<proteinExistence type="predicted"/>
<feature type="compositionally biased region" description="Basic and acidic residues" evidence="1">
    <location>
        <begin position="1073"/>
        <end position="1085"/>
    </location>
</feature>
<feature type="compositionally biased region" description="Polar residues" evidence="1">
    <location>
        <begin position="763"/>
        <end position="773"/>
    </location>
</feature>
<reference evidence="3" key="1">
    <citation type="submission" date="2022-07" db="EMBL/GenBank/DDBJ databases">
        <title>The genome of Lyophyllum shimeji provides insight into the initial evolution of ectomycorrhizal fungal genome.</title>
        <authorList>
            <person name="Kobayashi Y."/>
            <person name="Shibata T."/>
            <person name="Hirakawa H."/>
            <person name="Shigenobu S."/>
            <person name="Nishiyama T."/>
            <person name="Yamada A."/>
            <person name="Hasebe M."/>
            <person name="Kawaguchi M."/>
        </authorList>
    </citation>
    <scope>NUCLEOTIDE SEQUENCE</scope>
    <source>
        <strain evidence="3">AT787</strain>
    </source>
</reference>
<dbReference type="PROSITE" id="PS50172">
    <property type="entry name" value="BRCT"/>
    <property type="match status" value="1"/>
</dbReference>
<dbReference type="CDD" id="cd17716">
    <property type="entry name" value="BRCT_microcephalin_rpt1"/>
    <property type="match status" value="1"/>
</dbReference>
<feature type="domain" description="BRCT" evidence="2">
    <location>
        <begin position="1195"/>
        <end position="1289"/>
    </location>
</feature>
<feature type="region of interest" description="Disordered" evidence="1">
    <location>
        <begin position="887"/>
        <end position="951"/>
    </location>
</feature>
<protein>
    <submittedName>
        <fullName evidence="3">BRCA1 C Terminus (BRCT) domain</fullName>
    </submittedName>
</protein>
<feature type="compositionally biased region" description="Polar residues" evidence="1">
    <location>
        <begin position="39"/>
        <end position="48"/>
    </location>
</feature>
<feature type="compositionally biased region" description="Polar residues" evidence="1">
    <location>
        <begin position="1132"/>
        <end position="1167"/>
    </location>
</feature>
<name>A0A9P3UNF2_LYOSH</name>
<evidence type="ECO:0000313" key="3">
    <source>
        <dbReference type="EMBL" id="GLB37780.1"/>
    </source>
</evidence>
<evidence type="ECO:0000259" key="2">
    <source>
        <dbReference type="PROSITE" id="PS50172"/>
    </source>
</evidence>
<comment type="caution">
    <text evidence="3">The sequence shown here is derived from an EMBL/GenBank/DDBJ whole genome shotgun (WGS) entry which is preliminary data.</text>
</comment>
<sequence>MASSIFTEKRTRSQLTLPDELLFQLSQRSPLKDARIALRTNNNNQAGSSAEKRVQSTEESDDELLLSPGKVAPGTRTSKRSVSPPPGDEYAARSDFSSNGRELKRLKREGDGTPTTNGGGDSKNPIAFAPRSTHTRTLSQPQTGKKSSRNRSGTLSPSKPDYNASAQSAKGRAQSVPLFPSSSSSSILHIDLRNPPPSPRRLRSRSPSKEPELRIVPEPATVMKVDTIPEEADLGMNVNEDTVESSKPSTSPQTAASDPPDMPDTKTLTNDTMVRPTTPERPANTPSIEESSIPMVNEPPATPLAQRPVMSPLSPLTPLPETPHPSKFATSTQNRYTGAGWGVDPQEADEDKISSLALASSKPLLGLGITKKSRLPRSSSSLNLPSSAMGPPSTRSIPAAQGAMQMGPPLGVPTAKKALMSSISESRTTAPTQANNAFAVMMAKARENSEKGKGKGKDIAMPTKVGSSSKGATKAASGSEVTQKGKAGDKRKGREAPPPKMSIKSQMKPRQQAKPKAGPFPVSLPQTSLDSEAEAEDESPRSPSRATSPANSPPPSRPSSPPMMDVSMESIDPPAMVKDKPPDEPENLPRATSASQDPSETSALLKTVPEDPQVLEAQQLSSPSPPVPVKSRDADVVDMPNEPAVEDPVGPPGPERIATDAAAAVATPAEPSLTEALLTVPPPTEPGTELAATETTATQSATQKPAKTKLHISKRVPTAVAPADRVTRSASLRRNKQMPEVPQPAARKTSGKQALARKKSLTAIESSGPSSSGKAADHAPQEDASNPSDLPTDPAEPILPPGSPMKLGSPAKPTKDSSFAPPPQSPTGKTGLSKSPVKPRLAKSRTPSPSKLSRSASMFSSRATGTLSRTFTFTGYGNTAGSSLSTLSSALEKLHQPPPARPNTSMGFNRDDADSSFELKATSKDDASIGSSGSAGTSNGAASSSQAAAGGSRLVQRTLISGPRSSLTGKSIFGTGTTMRGMGGFKVCGNSTKPAARRMFGVGGVFSGASKARTIQKASRKTSLPSVMASPVKGGDTGDAMDVADDGDEDKEPVPAASTTIPTNASADQEVPLIDKGKGKERSTDAWRSNASRRASLASQALSQSLSALPPKATPAPGSMAPPATPTRKATRSASSTYPSAKASTSSGGEASEQRSPPTGSMTMNLRNASSATNGGAGGSKIATATTAAKSHVPEALKILKDCVIYVDVRTDDGDEAGSLFVEMLEGVGARILTRVGQTCTHIVFKNSLMSTITRYRLLRDPKPLVVGIAWVVECIEQMKQVDETKFLVDLDGMNVSGTNKRRRSMLPKLIARESEEKASSDAEGDVSMDGSTSCKLARPSPPLRPKLNAARYSYYGR</sequence>
<evidence type="ECO:0000256" key="1">
    <source>
        <dbReference type="SAM" id="MobiDB-lite"/>
    </source>
</evidence>
<dbReference type="Gene3D" id="3.40.50.10190">
    <property type="entry name" value="BRCT domain"/>
    <property type="match status" value="1"/>
</dbReference>
<feature type="compositionally biased region" description="Low complexity" evidence="1">
    <location>
        <begin position="463"/>
        <end position="479"/>
    </location>
</feature>
<feature type="region of interest" description="Disordered" evidence="1">
    <location>
        <begin position="370"/>
        <end position="634"/>
    </location>
</feature>
<feature type="region of interest" description="Disordered" evidence="1">
    <location>
        <begin position="1016"/>
        <end position="1178"/>
    </location>
</feature>
<gene>
    <name evidence="3" type="ORF">LshimejAT787_0408310</name>
</gene>
<feature type="compositionally biased region" description="Low complexity" evidence="1">
    <location>
        <begin position="1168"/>
        <end position="1178"/>
    </location>
</feature>
<dbReference type="InterPro" id="IPR036420">
    <property type="entry name" value="BRCT_dom_sf"/>
</dbReference>
<feature type="compositionally biased region" description="Polar residues" evidence="1">
    <location>
        <begin position="245"/>
        <end position="256"/>
    </location>
</feature>
<keyword evidence="4" id="KW-1185">Reference proteome</keyword>